<feature type="domain" description="CN hydrolase" evidence="2">
    <location>
        <begin position="1"/>
        <end position="240"/>
    </location>
</feature>
<dbReference type="PROSITE" id="PS50263">
    <property type="entry name" value="CN_HYDROLASE"/>
    <property type="match status" value="1"/>
</dbReference>
<evidence type="ECO:0000256" key="1">
    <source>
        <dbReference type="ARBA" id="ARBA00022801"/>
    </source>
</evidence>
<gene>
    <name evidence="3" type="ORF">SAMN02194393_02047</name>
</gene>
<dbReference type="AlphaFoldDB" id="A0A1T5KQ20"/>
<reference evidence="3 4" key="1">
    <citation type="submission" date="2017-02" db="EMBL/GenBank/DDBJ databases">
        <authorList>
            <person name="Peterson S.W."/>
        </authorList>
    </citation>
    <scope>NUCLEOTIDE SEQUENCE [LARGE SCALE GENOMIC DNA]</scope>
    <source>
        <strain evidence="3 4">M1</strain>
    </source>
</reference>
<dbReference type="InterPro" id="IPR036526">
    <property type="entry name" value="C-N_Hydrolase_sf"/>
</dbReference>
<dbReference type="Gene3D" id="3.60.110.10">
    <property type="entry name" value="Carbon-nitrogen hydrolase"/>
    <property type="match status" value="1"/>
</dbReference>
<dbReference type="RefSeq" id="WP_079491350.1">
    <property type="nucleotide sequence ID" value="NZ_FUZT01000004.1"/>
</dbReference>
<dbReference type="PANTHER" id="PTHR43674:SF16">
    <property type="entry name" value="CARBON-NITROGEN FAMILY, PUTATIVE (AFU_ORTHOLOGUE AFUA_5G02350)-RELATED"/>
    <property type="match status" value="1"/>
</dbReference>
<organism evidence="3 4">
    <name type="scientific">Maledivibacter halophilus</name>
    <dbReference type="NCBI Taxonomy" id="36842"/>
    <lineage>
        <taxon>Bacteria</taxon>
        <taxon>Bacillati</taxon>
        <taxon>Bacillota</taxon>
        <taxon>Clostridia</taxon>
        <taxon>Peptostreptococcales</taxon>
        <taxon>Caminicellaceae</taxon>
        <taxon>Maledivibacter</taxon>
    </lineage>
</organism>
<dbReference type="SUPFAM" id="SSF56317">
    <property type="entry name" value="Carbon-nitrogen hydrolase"/>
    <property type="match status" value="1"/>
</dbReference>
<evidence type="ECO:0000313" key="4">
    <source>
        <dbReference type="Proteomes" id="UP000190285"/>
    </source>
</evidence>
<evidence type="ECO:0000259" key="2">
    <source>
        <dbReference type="PROSITE" id="PS50263"/>
    </source>
</evidence>
<dbReference type="OrthoDB" id="9811121at2"/>
<dbReference type="PANTHER" id="PTHR43674">
    <property type="entry name" value="NITRILASE C965.09-RELATED"/>
    <property type="match status" value="1"/>
</dbReference>
<name>A0A1T5KQ20_9FIRM</name>
<dbReference type="STRING" id="36842.SAMN02194393_02047"/>
<proteinExistence type="predicted"/>
<sequence>MKIGVFQFKGSDDISQNHDVITRTIINASKKKVRLLVFQECATCGYPPVETSIVDAINFKKLNTYFQEIRKLAQNHNMYIALGTIRVENSKYYNSIQLIDANGKIIGAYDKRGLWGWDLDNFTKGESLGIYKIDDIEVGFRICFEVRFPEYFRELFKSNVKLCFVSFCDVSKQQSMERYNIIKSHLVTRAVENVMTVVSVNSISDYQTAPTAVFDLNGYVLKEAPINQEYLLVYDYSVPKIGFGQKGRIRNSRELIYKDNQHYNYDRSYYE</sequence>
<dbReference type="InterPro" id="IPR050345">
    <property type="entry name" value="Aliph_Amidase/BUP"/>
</dbReference>
<dbReference type="CDD" id="cd07197">
    <property type="entry name" value="nitrilase"/>
    <property type="match status" value="1"/>
</dbReference>
<dbReference type="Proteomes" id="UP000190285">
    <property type="component" value="Unassembled WGS sequence"/>
</dbReference>
<dbReference type="InterPro" id="IPR003010">
    <property type="entry name" value="C-N_Hydrolase"/>
</dbReference>
<protein>
    <submittedName>
        <fullName evidence="3">Predicted amidohydrolase</fullName>
    </submittedName>
</protein>
<dbReference type="Pfam" id="PF00795">
    <property type="entry name" value="CN_hydrolase"/>
    <property type="match status" value="1"/>
</dbReference>
<dbReference type="GO" id="GO:0016811">
    <property type="term" value="F:hydrolase activity, acting on carbon-nitrogen (but not peptide) bonds, in linear amides"/>
    <property type="evidence" value="ECO:0007669"/>
    <property type="project" value="TreeGrafter"/>
</dbReference>
<accession>A0A1T5KQ20</accession>
<evidence type="ECO:0000313" key="3">
    <source>
        <dbReference type="EMBL" id="SKC65856.1"/>
    </source>
</evidence>
<keyword evidence="4" id="KW-1185">Reference proteome</keyword>
<dbReference type="EMBL" id="FUZT01000004">
    <property type="protein sequence ID" value="SKC65856.1"/>
    <property type="molecule type" value="Genomic_DNA"/>
</dbReference>
<keyword evidence="1 3" id="KW-0378">Hydrolase</keyword>